<evidence type="ECO:0000256" key="1">
    <source>
        <dbReference type="ARBA" id="ARBA00022679"/>
    </source>
</evidence>
<reference evidence="4 5" key="1">
    <citation type="submission" date="2015-08" db="EMBL/GenBank/DDBJ databases">
        <authorList>
            <person name="Babu N.S."/>
            <person name="Beckwith C.J."/>
            <person name="Beseler K.G."/>
            <person name="Brison A."/>
            <person name="Carone J.V."/>
            <person name="Caskin T.P."/>
            <person name="Diamond M."/>
            <person name="Durham M.E."/>
            <person name="Foxe J.M."/>
            <person name="Go M."/>
            <person name="Henderson B.A."/>
            <person name="Jones I.B."/>
            <person name="McGettigan J.A."/>
            <person name="Micheletti S.J."/>
            <person name="Nasrallah M.E."/>
            <person name="Ortiz D."/>
            <person name="Piller C.R."/>
            <person name="Privatt S.R."/>
            <person name="Schneider S.L."/>
            <person name="Sharp S."/>
            <person name="Smith T.C."/>
            <person name="Stanton J.D."/>
            <person name="Ullery H.E."/>
            <person name="Wilson R.J."/>
            <person name="Serrano M.G."/>
            <person name="Buck G."/>
            <person name="Lee V."/>
            <person name="Wang Y."/>
            <person name="Carvalho R."/>
            <person name="Voegtly L."/>
            <person name="Shi R."/>
            <person name="Duckworth R."/>
            <person name="Johnson A."/>
            <person name="Loviza R."/>
            <person name="Walstead R."/>
            <person name="Shah Z."/>
            <person name="Kiflezghi M."/>
            <person name="Wade K."/>
            <person name="Ball S.L."/>
            <person name="Bradley K.W."/>
            <person name="Asai D.J."/>
            <person name="Bowman C.A."/>
            <person name="Russell D.A."/>
            <person name="Pope W.H."/>
            <person name="Jacobs-Sera D."/>
            <person name="Hendrix R.W."/>
            <person name="Hatfull G.F."/>
        </authorList>
    </citation>
    <scope>NUCLEOTIDE SEQUENCE [LARGE SCALE GENOMIC DNA]</scope>
    <source>
        <strain evidence="4 5">DSM 27710</strain>
    </source>
</reference>
<protein>
    <submittedName>
        <fullName evidence="4">Ribosomal-protein-S18p-alanine acetyltransferase</fullName>
    </submittedName>
</protein>
<dbReference type="OrthoDB" id="273614at2"/>
<gene>
    <name evidence="4" type="ORF">AKJ08_2968</name>
</gene>
<dbReference type="STRING" id="1391653.AKJ08_2968"/>
<organism evidence="4 5">
    <name type="scientific">Vulgatibacter incomptus</name>
    <dbReference type="NCBI Taxonomy" id="1391653"/>
    <lineage>
        <taxon>Bacteria</taxon>
        <taxon>Pseudomonadati</taxon>
        <taxon>Myxococcota</taxon>
        <taxon>Myxococcia</taxon>
        <taxon>Myxococcales</taxon>
        <taxon>Cystobacterineae</taxon>
        <taxon>Vulgatibacteraceae</taxon>
        <taxon>Vulgatibacter</taxon>
    </lineage>
</organism>
<evidence type="ECO:0000313" key="4">
    <source>
        <dbReference type="EMBL" id="AKU92581.1"/>
    </source>
</evidence>
<dbReference type="Gene3D" id="3.40.630.30">
    <property type="match status" value="2"/>
</dbReference>
<accession>A0A0K1PGN5</accession>
<dbReference type="RefSeq" id="WP_050726730.1">
    <property type="nucleotide sequence ID" value="NZ_CP012332.1"/>
</dbReference>
<dbReference type="InterPro" id="IPR000182">
    <property type="entry name" value="GNAT_dom"/>
</dbReference>
<proteinExistence type="predicted"/>
<dbReference type="PROSITE" id="PS51186">
    <property type="entry name" value="GNAT"/>
    <property type="match status" value="2"/>
</dbReference>
<dbReference type="AlphaFoldDB" id="A0A0K1PGN5"/>
<dbReference type="GO" id="GO:0016747">
    <property type="term" value="F:acyltransferase activity, transferring groups other than amino-acyl groups"/>
    <property type="evidence" value="ECO:0007669"/>
    <property type="project" value="InterPro"/>
</dbReference>
<evidence type="ECO:0000259" key="3">
    <source>
        <dbReference type="PROSITE" id="PS51186"/>
    </source>
</evidence>
<name>A0A0K1PGN5_9BACT</name>
<evidence type="ECO:0000256" key="2">
    <source>
        <dbReference type="ARBA" id="ARBA00023315"/>
    </source>
</evidence>
<dbReference type="InterPro" id="IPR050680">
    <property type="entry name" value="YpeA/RimI_acetyltransf"/>
</dbReference>
<dbReference type="PATRIC" id="fig|1391653.3.peg.3091"/>
<keyword evidence="2" id="KW-0012">Acyltransferase</keyword>
<dbReference type="SUPFAM" id="SSF55729">
    <property type="entry name" value="Acyl-CoA N-acyltransferases (Nat)"/>
    <property type="match status" value="2"/>
</dbReference>
<keyword evidence="1 4" id="KW-0808">Transferase</keyword>
<dbReference type="Proteomes" id="UP000055590">
    <property type="component" value="Chromosome"/>
</dbReference>
<feature type="domain" description="N-acetyltransferase" evidence="3">
    <location>
        <begin position="9"/>
        <end position="147"/>
    </location>
</feature>
<dbReference type="Pfam" id="PF00583">
    <property type="entry name" value="Acetyltransf_1"/>
    <property type="match status" value="1"/>
</dbReference>
<dbReference type="InterPro" id="IPR016181">
    <property type="entry name" value="Acyl_CoA_acyltransferase"/>
</dbReference>
<keyword evidence="5" id="KW-1185">Reference proteome</keyword>
<dbReference type="EMBL" id="CP012332">
    <property type="protein sequence ID" value="AKU92581.1"/>
    <property type="molecule type" value="Genomic_DNA"/>
</dbReference>
<dbReference type="KEGG" id="vin:AKJ08_2968"/>
<sequence length="270" mass="29147">MDFASTADFSLRELSTLFARAFEGYFVPWPDDPALLDARIRGEAISLVDSRVAIDAEGPAALLLVSRRGRESRLAAMGITPAFRGRGIGRELLARLLDEARARGDVRMRLEVIESNEPAVRLYRSAGFTVMRRLVGFSGLLPPEPAQLEEVEPRVCAALLPEGLPWQLEPASIEAISTPSRAFRLGPAVAVVGASAGASIRIRAIAVEPSWRGQGAGCRLLRALAALHPDGRVELGAIFPEGLLDGFLAKNGFSRTALSQLEMEWLPPAK</sequence>
<dbReference type="CDD" id="cd04301">
    <property type="entry name" value="NAT_SF"/>
    <property type="match status" value="1"/>
</dbReference>
<dbReference type="PANTHER" id="PTHR43420">
    <property type="entry name" value="ACETYLTRANSFERASE"/>
    <property type="match status" value="1"/>
</dbReference>
<evidence type="ECO:0000313" key="5">
    <source>
        <dbReference type="Proteomes" id="UP000055590"/>
    </source>
</evidence>
<feature type="domain" description="N-acetyltransferase" evidence="3">
    <location>
        <begin position="143"/>
        <end position="270"/>
    </location>
</feature>
<dbReference type="PANTHER" id="PTHR43420:SF44">
    <property type="entry name" value="ACETYLTRANSFERASE YPEA"/>
    <property type="match status" value="1"/>
</dbReference>